<dbReference type="InterPro" id="IPR003718">
    <property type="entry name" value="OsmC/Ohr_fam"/>
</dbReference>
<dbReference type="PANTHER" id="PTHR39624:SF2">
    <property type="entry name" value="OSMC-LIKE PROTEIN"/>
    <property type="match status" value="1"/>
</dbReference>
<keyword evidence="2" id="KW-1185">Reference proteome</keyword>
<dbReference type="OrthoDB" id="9789573at2"/>
<dbReference type="InterPro" id="IPR036102">
    <property type="entry name" value="OsmC/Ohrsf"/>
</dbReference>
<dbReference type="SUPFAM" id="SSF82784">
    <property type="entry name" value="OsmC-like"/>
    <property type="match status" value="1"/>
</dbReference>
<sequence>MATVAVHSTHKYQQAIHARHHQLSADESAALGGDDQGPNPYELLLSGLGACTSITLRMYAERKGWSLGEIHVDLRFYRDEEGGEHIERTLHCSGELEVAQQERLLEIAARTPVTRTLLQGTAVATQWK</sequence>
<dbReference type="PANTHER" id="PTHR39624">
    <property type="entry name" value="PROTEIN INVOLVED IN RIMO-MEDIATED BETA-METHYLTHIOLATION OF RIBOSOMAL PROTEIN S12 YCAO"/>
    <property type="match status" value="1"/>
</dbReference>
<dbReference type="AlphaFoldDB" id="A0A418Y0A2"/>
<gene>
    <name evidence="1" type="ORF">D4A39_09600</name>
</gene>
<organism evidence="1 2">
    <name type="scientific">Alcanivorax profundi</name>
    <dbReference type="NCBI Taxonomy" id="2338368"/>
    <lineage>
        <taxon>Bacteria</taxon>
        <taxon>Pseudomonadati</taxon>
        <taxon>Pseudomonadota</taxon>
        <taxon>Gammaproteobacteria</taxon>
        <taxon>Oceanospirillales</taxon>
        <taxon>Alcanivoracaceae</taxon>
        <taxon>Alcanivorax</taxon>
    </lineage>
</organism>
<evidence type="ECO:0000313" key="1">
    <source>
        <dbReference type="EMBL" id="RJG18700.1"/>
    </source>
</evidence>
<dbReference type="Pfam" id="PF02566">
    <property type="entry name" value="OsmC"/>
    <property type="match status" value="1"/>
</dbReference>
<dbReference type="Gene3D" id="3.30.300.20">
    <property type="match status" value="1"/>
</dbReference>
<dbReference type="InterPro" id="IPR015946">
    <property type="entry name" value="KH_dom-like_a/b"/>
</dbReference>
<comment type="caution">
    <text evidence="1">The sequence shown here is derived from an EMBL/GenBank/DDBJ whole genome shotgun (WGS) entry which is preliminary data.</text>
</comment>
<dbReference type="Proteomes" id="UP000283734">
    <property type="component" value="Unassembled WGS sequence"/>
</dbReference>
<evidence type="ECO:0000313" key="2">
    <source>
        <dbReference type="Proteomes" id="UP000283734"/>
    </source>
</evidence>
<dbReference type="EMBL" id="QYYA01000002">
    <property type="protein sequence ID" value="RJG18700.1"/>
    <property type="molecule type" value="Genomic_DNA"/>
</dbReference>
<reference evidence="1 2" key="1">
    <citation type="submission" date="2018-09" db="EMBL/GenBank/DDBJ databases">
        <title>Alcanivorax profundi sp. nov., isolated from 1000 m-depth seawater of the Mariana Trench.</title>
        <authorList>
            <person name="Liu J."/>
        </authorList>
    </citation>
    <scope>NUCLEOTIDE SEQUENCE [LARGE SCALE GENOMIC DNA]</scope>
    <source>
        <strain evidence="1 2">MTEO17</strain>
    </source>
</reference>
<name>A0A418Y0A2_9GAMM</name>
<dbReference type="RefSeq" id="WP_022985505.1">
    <property type="nucleotide sequence ID" value="NZ_QYYA01000002.1"/>
</dbReference>
<accession>A0A418Y0A2</accession>
<protein>
    <submittedName>
        <fullName evidence="1">OsmC family peroxiredoxin</fullName>
    </submittedName>
</protein>
<proteinExistence type="predicted"/>